<sequence length="246" mass="28298">MQTFNGTHQSGILLACMPKSGSSSTARMISRFPNVRTAFLVPAFDIREQEIDIKILEQQLAANVGRTFVAQTHVCLSNTTRSFIDGKLLLPLVSTRNLPDDLISSIDHYAQNDNTKENFLLPVDFQARSMEEKIDYVIHFQTPWLLKFFKSWSRYERFGEVWLKYEDLARDNMAFLRTIPAMLGLDYEIDTKAGDGAERLESRRLNRGVNGRGRELMSPAQLALIERMVVMYDIPQEYRGYLLYGE</sequence>
<name>A0A4Y8RGC9_9HYPH</name>
<evidence type="ECO:0000313" key="1">
    <source>
        <dbReference type="EMBL" id="TFF21813.1"/>
    </source>
</evidence>
<dbReference type="Gene3D" id="3.40.50.300">
    <property type="entry name" value="P-loop containing nucleotide triphosphate hydrolases"/>
    <property type="match status" value="1"/>
</dbReference>
<keyword evidence="2" id="KW-1185">Reference proteome</keyword>
<gene>
    <name evidence="1" type="ORF">E3C22_14150</name>
</gene>
<proteinExistence type="predicted"/>
<comment type="caution">
    <text evidence="1">The sequence shown here is derived from an EMBL/GenBank/DDBJ whole genome shotgun (WGS) entry which is preliminary data.</text>
</comment>
<dbReference type="Proteomes" id="UP000298179">
    <property type="component" value="Unassembled WGS sequence"/>
</dbReference>
<reference evidence="1 2" key="1">
    <citation type="submission" date="2019-03" db="EMBL/GenBank/DDBJ databases">
        <title>Jiella endophytica sp. nov., a novel endophytic bacterium isolated from root of Ficus microcarpa Linn. f.</title>
        <authorList>
            <person name="Tuo L."/>
        </authorList>
    </citation>
    <scope>NUCLEOTIDE SEQUENCE [LARGE SCALE GENOMIC DNA]</scope>
    <source>
        <strain evidence="1 2">CBS5Q-3</strain>
    </source>
</reference>
<organism evidence="1 2">
    <name type="scientific">Jiella endophytica</name>
    <dbReference type="NCBI Taxonomy" id="2558362"/>
    <lineage>
        <taxon>Bacteria</taxon>
        <taxon>Pseudomonadati</taxon>
        <taxon>Pseudomonadota</taxon>
        <taxon>Alphaproteobacteria</taxon>
        <taxon>Hyphomicrobiales</taxon>
        <taxon>Aurantimonadaceae</taxon>
        <taxon>Jiella</taxon>
    </lineage>
</organism>
<dbReference type="AlphaFoldDB" id="A0A4Y8RGC9"/>
<accession>A0A4Y8RGC9</accession>
<dbReference type="OrthoDB" id="7366131at2"/>
<protein>
    <recommendedName>
        <fullName evidence="3">Sulfotransferase domain-containing protein</fullName>
    </recommendedName>
</protein>
<dbReference type="InterPro" id="IPR027417">
    <property type="entry name" value="P-loop_NTPase"/>
</dbReference>
<evidence type="ECO:0008006" key="3">
    <source>
        <dbReference type="Google" id="ProtNLM"/>
    </source>
</evidence>
<dbReference type="EMBL" id="SOZD01000004">
    <property type="protein sequence ID" value="TFF21813.1"/>
    <property type="molecule type" value="Genomic_DNA"/>
</dbReference>
<dbReference type="SUPFAM" id="SSF52540">
    <property type="entry name" value="P-loop containing nucleoside triphosphate hydrolases"/>
    <property type="match status" value="1"/>
</dbReference>
<evidence type="ECO:0000313" key="2">
    <source>
        <dbReference type="Proteomes" id="UP000298179"/>
    </source>
</evidence>
<dbReference type="RefSeq" id="WP_134762696.1">
    <property type="nucleotide sequence ID" value="NZ_SOZD01000004.1"/>
</dbReference>